<evidence type="ECO:0000256" key="3">
    <source>
        <dbReference type="ARBA" id="ARBA00022723"/>
    </source>
</evidence>
<dbReference type="SMART" id="SM01232">
    <property type="entry name" value="H2TH"/>
    <property type="match status" value="1"/>
</dbReference>
<keyword evidence="12" id="KW-0326">Glycosidase</keyword>
<evidence type="ECO:0000256" key="7">
    <source>
        <dbReference type="ARBA" id="ARBA00022833"/>
    </source>
</evidence>
<comment type="catalytic activity">
    <reaction evidence="13">
        <text>2'-deoxyribonucleotide-(2'-deoxyribose 5'-phosphate)-2'-deoxyribonucleotide-DNA = a 3'-end 2'-deoxyribonucleotide-(2,3-dehydro-2,3-deoxyribose 5'-phosphate)-DNA + a 5'-end 5'-phospho-2'-deoxyribonucleoside-DNA + H(+)</text>
        <dbReference type="Rhea" id="RHEA:66592"/>
        <dbReference type="Rhea" id="RHEA-COMP:13180"/>
        <dbReference type="Rhea" id="RHEA-COMP:16897"/>
        <dbReference type="Rhea" id="RHEA-COMP:17067"/>
        <dbReference type="ChEBI" id="CHEBI:15378"/>
        <dbReference type="ChEBI" id="CHEBI:136412"/>
        <dbReference type="ChEBI" id="CHEBI:157695"/>
        <dbReference type="ChEBI" id="CHEBI:167181"/>
        <dbReference type="EC" id="4.2.99.18"/>
    </reaction>
</comment>
<protein>
    <recommendedName>
        <fullName evidence="2">DNA-(apurinic or apyrimidinic site) lyase</fullName>
        <ecNumber evidence="2">4.2.99.18</ecNumber>
    </recommendedName>
</protein>
<keyword evidence="11" id="KW-0511">Multifunctional enzyme</keyword>
<dbReference type="InterPro" id="IPR015886">
    <property type="entry name" value="H2TH_FPG"/>
</dbReference>
<dbReference type="RefSeq" id="WP_254571915.1">
    <property type="nucleotide sequence ID" value="NZ_CP098502.1"/>
</dbReference>
<evidence type="ECO:0000256" key="13">
    <source>
        <dbReference type="ARBA" id="ARBA00044632"/>
    </source>
</evidence>
<sequence length="280" mass="30609">MPEGHTIHRLARCQRADLQGRVVTTSSPQGTGDAPVRASLAAARAAQELDGRRLERIDAYGKHLLQRYEGDLTLHVHLGLFGRFVRRPHPDATPPRPTCRLRVDAGDVAWDLSGAVASTLLEPPEEDALLARLGPDPLRADADPARFTAALVRRRISIAAALMDQSVLAGVGNVYRAESLFAVGLDPFTPARDLTPDEVTELWDVLTAQLRDGERAGKIVTVPADEAGGVPRSKLRGRDRVQVYRRDTCRRCGGPVRQQPLTGRTLWWCPACQPARSSES</sequence>
<feature type="domain" description="Formamidopyrimidine-DNA glycosylase catalytic" evidence="16">
    <location>
        <begin position="2"/>
        <end position="148"/>
    </location>
</feature>
<evidence type="ECO:0000256" key="2">
    <source>
        <dbReference type="ARBA" id="ARBA00012720"/>
    </source>
</evidence>
<evidence type="ECO:0000313" key="18">
    <source>
        <dbReference type="Proteomes" id="UP001056035"/>
    </source>
</evidence>
<proteinExistence type="inferred from homology"/>
<dbReference type="SUPFAM" id="SSF81624">
    <property type="entry name" value="N-terminal domain of MutM-like DNA repair proteins"/>
    <property type="match status" value="1"/>
</dbReference>
<comment type="similarity">
    <text evidence="1">Belongs to the FPG family.</text>
</comment>
<keyword evidence="8" id="KW-0238">DNA-binding</keyword>
<dbReference type="PANTHER" id="PTHR42697">
    <property type="entry name" value="ENDONUCLEASE 8"/>
    <property type="match status" value="1"/>
</dbReference>
<keyword evidence="18" id="KW-1185">Reference proteome</keyword>
<evidence type="ECO:0000256" key="8">
    <source>
        <dbReference type="ARBA" id="ARBA00023125"/>
    </source>
</evidence>
<evidence type="ECO:0000256" key="4">
    <source>
        <dbReference type="ARBA" id="ARBA00022763"/>
    </source>
</evidence>
<keyword evidence="3" id="KW-0479">Metal-binding</keyword>
<dbReference type="InterPro" id="IPR010979">
    <property type="entry name" value="Ribosomal_uS13-like_H2TH"/>
</dbReference>
<evidence type="ECO:0000313" key="17">
    <source>
        <dbReference type="EMBL" id="UTI65228.1"/>
    </source>
</evidence>
<dbReference type="InterPro" id="IPR012319">
    <property type="entry name" value="FPG_cat"/>
</dbReference>
<dbReference type="SMART" id="SM00898">
    <property type="entry name" value="Fapy_DNA_glyco"/>
    <property type="match status" value="1"/>
</dbReference>
<keyword evidence="6" id="KW-0378">Hydrolase</keyword>
<dbReference type="EMBL" id="CP098502">
    <property type="protein sequence ID" value="UTI65228.1"/>
    <property type="molecule type" value="Genomic_DNA"/>
</dbReference>
<dbReference type="PROSITE" id="PS01242">
    <property type="entry name" value="ZF_FPG_1"/>
    <property type="match status" value="1"/>
</dbReference>
<dbReference type="Pfam" id="PF01149">
    <property type="entry name" value="Fapy_DNA_glyco"/>
    <property type="match status" value="1"/>
</dbReference>
<evidence type="ECO:0000259" key="15">
    <source>
        <dbReference type="PROSITE" id="PS51066"/>
    </source>
</evidence>
<dbReference type="PROSITE" id="PS51066">
    <property type="entry name" value="ZF_FPG_2"/>
    <property type="match status" value="1"/>
</dbReference>
<accession>A0ABY5DT82</accession>
<keyword evidence="4" id="KW-0227">DNA damage</keyword>
<dbReference type="PANTHER" id="PTHR42697:SF3">
    <property type="entry name" value="ENDONUCLEASE 8 1"/>
    <property type="match status" value="1"/>
</dbReference>
<name>A0ABY5DT82_9ACTN</name>
<feature type="domain" description="FPG-type" evidence="15">
    <location>
        <begin position="242"/>
        <end position="274"/>
    </location>
</feature>
<evidence type="ECO:0000256" key="12">
    <source>
        <dbReference type="ARBA" id="ARBA00023295"/>
    </source>
</evidence>
<evidence type="ECO:0000256" key="11">
    <source>
        <dbReference type="ARBA" id="ARBA00023268"/>
    </source>
</evidence>
<dbReference type="EC" id="4.2.99.18" evidence="2"/>
<dbReference type="PROSITE" id="PS51068">
    <property type="entry name" value="FPG_CAT"/>
    <property type="match status" value="1"/>
</dbReference>
<dbReference type="SUPFAM" id="SSF46946">
    <property type="entry name" value="S13-like H2TH domain"/>
    <property type="match status" value="1"/>
</dbReference>
<dbReference type="InterPro" id="IPR000214">
    <property type="entry name" value="Znf_DNA_glyclase/AP_lyase"/>
</dbReference>
<organism evidence="17 18">
    <name type="scientific">Paraconexibacter antarcticus</name>
    <dbReference type="NCBI Taxonomy" id="2949664"/>
    <lineage>
        <taxon>Bacteria</taxon>
        <taxon>Bacillati</taxon>
        <taxon>Actinomycetota</taxon>
        <taxon>Thermoleophilia</taxon>
        <taxon>Solirubrobacterales</taxon>
        <taxon>Paraconexibacteraceae</taxon>
        <taxon>Paraconexibacter</taxon>
    </lineage>
</organism>
<evidence type="ECO:0000259" key="16">
    <source>
        <dbReference type="PROSITE" id="PS51068"/>
    </source>
</evidence>
<evidence type="ECO:0000256" key="5">
    <source>
        <dbReference type="ARBA" id="ARBA00022771"/>
    </source>
</evidence>
<keyword evidence="7" id="KW-0862">Zinc</keyword>
<dbReference type="Gene3D" id="1.10.8.50">
    <property type="match status" value="1"/>
</dbReference>
<dbReference type="Gene3D" id="3.20.190.10">
    <property type="entry name" value="MutM-like, N-terminal"/>
    <property type="match status" value="1"/>
</dbReference>
<keyword evidence="9" id="KW-0234">DNA repair</keyword>
<gene>
    <name evidence="17" type="ORF">NBH00_03220</name>
</gene>
<dbReference type="Proteomes" id="UP001056035">
    <property type="component" value="Chromosome"/>
</dbReference>
<keyword evidence="10" id="KW-0456">Lyase</keyword>
<evidence type="ECO:0000256" key="6">
    <source>
        <dbReference type="ARBA" id="ARBA00022801"/>
    </source>
</evidence>
<evidence type="ECO:0000256" key="10">
    <source>
        <dbReference type="ARBA" id="ARBA00023239"/>
    </source>
</evidence>
<evidence type="ECO:0000256" key="9">
    <source>
        <dbReference type="ARBA" id="ARBA00023204"/>
    </source>
</evidence>
<dbReference type="Pfam" id="PF06831">
    <property type="entry name" value="H2TH"/>
    <property type="match status" value="1"/>
</dbReference>
<reference evidence="17 18" key="1">
    <citation type="submission" date="2022-06" db="EMBL/GenBank/DDBJ databases">
        <title>Paraconexibacter antarcticus.</title>
        <authorList>
            <person name="Kim C.S."/>
        </authorList>
    </citation>
    <scope>NUCLEOTIDE SEQUENCE [LARGE SCALE GENOMIC DNA]</scope>
    <source>
        <strain evidence="17 18">02-257</strain>
    </source>
</reference>
<dbReference type="InterPro" id="IPR035937">
    <property type="entry name" value="FPG_N"/>
</dbReference>
<dbReference type="SUPFAM" id="SSF57716">
    <property type="entry name" value="Glucocorticoid receptor-like (DNA-binding domain)"/>
    <property type="match status" value="1"/>
</dbReference>
<dbReference type="InterPro" id="IPR015887">
    <property type="entry name" value="DNA_glyclase_Znf_dom_DNA_BS"/>
</dbReference>
<keyword evidence="5 14" id="KW-0863">Zinc-finger</keyword>
<evidence type="ECO:0000256" key="1">
    <source>
        <dbReference type="ARBA" id="ARBA00009409"/>
    </source>
</evidence>
<evidence type="ECO:0000256" key="14">
    <source>
        <dbReference type="PROSITE-ProRule" id="PRU00391"/>
    </source>
</evidence>